<proteinExistence type="inferred from homology"/>
<dbReference type="PANTHER" id="PTHR42655">
    <property type="entry name" value="GLYCOGEN PHOSPHORYLASE"/>
    <property type="match status" value="1"/>
</dbReference>
<reference evidence="3" key="1">
    <citation type="submission" date="2017-05" db="EMBL/GenBank/DDBJ databases">
        <authorList>
            <person name="Ray J."/>
            <person name="Price M."/>
            <person name="Deutschbauer A."/>
        </authorList>
    </citation>
    <scope>NUCLEOTIDE SEQUENCE [LARGE SCALE GENOMIC DNA]</scope>
    <source>
        <strain evidence="3">DSM 19842</strain>
        <plasmid evidence="3">unnamed</plasmid>
    </source>
</reference>
<dbReference type="Gene3D" id="3.40.50.2000">
    <property type="entry name" value="Glycogen Phosphorylase B"/>
    <property type="match status" value="2"/>
</dbReference>
<dbReference type="EMBL" id="CP021236">
    <property type="protein sequence ID" value="ARS37990.1"/>
    <property type="molecule type" value="Genomic_DNA"/>
</dbReference>
<dbReference type="Proteomes" id="UP000266292">
    <property type="component" value="Plasmid unnamed"/>
</dbReference>
<dbReference type="GO" id="GO:0005975">
    <property type="term" value="P:carbohydrate metabolic process"/>
    <property type="evidence" value="ECO:0007669"/>
    <property type="project" value="InterPro"/>
</dbReference>
<comment type="similarity">
    <text evidence="1">Belongs to the glycogen phosphorylase family.</text>
</comment>
<dbReference type="Pfam" id="PF00343">
    <property type="entry name" value="Phosphorylase"/>
    <property type="match status" value="1"/>
</dbReference>
<keyword evidence="3" id="KW-1185">Reference proteome</keyword>
<evidence type="ECO:0000313" key="3">
    <source>
        <dbReference type="Proteomes" id="UP000266292"/>
    </source>
</evidence>
<protein>
    <submittedName>
        <fullName evidence="2">Alpha-glucan family phosphorylase</fullName>
    </submittedName>
</protein>
<accession>A0A1X9YYD3</accession>
<keyword evidence="2" id="KW-0614">Plasmid</keyword>
<dbReference type="InterPro" id="IPR011834">
    <property type="entry name" value="Agluc_phsphrylas"/>
</dbReference>
<dbReference type="PANTHER" id="PTHR42655:SF1">
    <property type="entry name" value="GLYCOGEN PHOSPHORYLASE"/>
    <property type="match status" value="1"/>
</dbReference>
<dbReference type="GO" id="GO:0008184">
    <property type="term" value="F:glycogen phosphorylase activity"/>
    <property type="evidence" value="ECO:0007669"/>
    <property type="project" value="InterPro"/>
</dbReference>
<dbReference type="InterPro" id="IPR000811">
    <property type="entry name" value="Glyco_trans_35"/>
</dbReference>
<geneLocation type="plasmid" evidence="2 3">
    <name>unnamed</name>
</geneLocation>
<dbReference type="RefSeq" id="WP_025603925.1">
    <property type="nucleotide sequence ID" value="NZ_CP021236.1"/>
</dbReference>
<dbReference type="GO" id="GO:0030170">
    <property type="term" value="F:pyridoxal phosphate binding"/>
    <property type="evidence" value="ECO:0007669"/>
    <property type="project" value="InterPro"/>
</dbReference>
<dbReference type="AlphaFoldDB" id="A0A1X9YYD3"/>
<gene>
    <name evidence="2" type="ORF">CA264_20780</name>
</gene>
<dbReference type="STRING" id="709015.GCA_000472485_00156"/>
<name>A0A1X9YYD3_9BACT</name>
<evidence type="ECO:0000256" key="1">
    <source>
        <dbReference type="ARBA" id="ARBA00006047"/>
    </source>
</evidence>
<dbReference type="NCBIfam" id="TIGR02094">
    <property type="entry name" value="more_P_ylases"/>
    <property type="match status" value="2"/>
</dbReference>
<evidence type="ECO:0000313" key="2">
    <source>
        <dbReference type="EMBL" id="ARS37990.1"/>
    </source>
</evidence>
<dbReference type="OrthoDB" id="9760804at2"/>
<dbReference type="InterPro" id="IPR052182">
    <property type="entry name" value="Glycogen/Maltodextrin_Phosph"/>
</dbReference>
<dbReference type="KEGG" id="pact:CA264_20780"/>
<sequence>MTDFKKELHPYTYPAAYQKRVAYFSMEYAIEQFLKMYSGGLGFLAGSHMRSAHHLKQNMVGIGIYWKYGYYDQVHKSDQTMSVLFLEKIYSFLQKTDMQFEININDSPVQVGVYYLPPNAFDTAPIFFLTTNLPDNDYLAQTITHKLYDSNQEAKIAASILLGAGGHKLLEILDLAPDVYHLNEAHALPLAFTLFHKYGQAEEVRKRLVFTTHTPEAAGNEKTDIRLLDKMGYFSYLPLNEVRQITGIKEDTFDHTLAALRLARKANAVSRMHGEVVQTLWGGHPEICPITYITNAQSYSYWADQYMYEYLQQGDDEKLFLRKRQLKKQLFEEVADQTGDLLDENVFTIVWARRFAAYKRADLIMNDMIRFERMLTDSEKPVQVIWAGKPYPTDYAAVSVFDRLVHHSKKYHHCSVLVGYELKLSKLLKQGADLWLSNPLVTHEASGTSGMTAAMNGAVLLSTADGWVPEFIRHGSNGFMVPPVDPTLPLHEQNSLDAKKILDTLEQEILPLYYQEPEQWLTIVKNGMRDILPLFDSDRLAREYYEKLYSS</sequence>
<dbReference type="SUPFAM" id="SSF53756">
    <property type="entry name" value="UDP-Glycosyltransferase/glycogen phosphorylase"/>
    <property type="match status" value="1"/>
</dbReference>
<organism evidence="2 3">
    <name type="scientific">Pontibacter actiniarum</name>
    <dbReference type="NCBI Taxonomy" id="323450"/>
    <lineage>
        <taxon>Bacteria</taxon>
        <taxon>Pseudomonadati</taxon>
        <taxon>Bacteroidota</taxon>
        <taxon>Cytophagia</taxon>
        <taxon>Cytophagales</taxon>
        <taxon>Hymenobacteraceae</taxon>
        <taxon>Pontibacter</taxon>
    </lineage>
</organism>